<dbReference type="Proteomes" id="UP000184188">
    <property type="component" value="Unassembled WGS sequence"/>
</dbReference>
<dbReference type="PANTHER" id="PTHR36156">
    <property type="entry name" value="SLR2101 PROTEIN"/>
    <property type="match status" value="1"/>
</dbReference>
<dbReference type="STRING" id="1073090.A0A1L9S6S3"/>
<dbReference type="VEuPathDB" id="FungiDB:ASPZODRAFT_146995"/>
<dbReference type="InterPro" id="IPR011051">
    <property type="entry name" value="RmlC_Cupin_sf"/>
</dbReference>
<proteinExistence type="predicted"/>
<dbReference type="InterPro" id="IPR013096">
    <property type="entry name" value="Cupin_2"/>
</dbReference>
<dbReference type="CDD" id="cd02231">
    <property type="entry name" value="cupin_BLL6423-like"/>
    <property type="match status" value="1"/>
</dbReference>
<dbReference type="SUPFAM" id="SSF51182">
    <property type="entry name" value="RmlC-like cupins"/>
    <property type="match status" value="1"/>
</dbReference>
<feature type="domain" description="Cupin type-2" evidence="1">
    <location>
        <begin position="82"/>
        <end position="150"/>
    </location>
</feature>
<accession>A0A1L9S6S3</accession>
<dbReference type="PANTHER" id="PTHR36156:SF2">
    <property type="entry name" value="CUPIN TYPE-2 DOMAIN-CONTAINING PROTEIN"/>
    <property type="match status" value="1"/>
</dbReference>
<dbReference type="EMBL" id="KV878356">
    <property type="protein sequence ID" value="OJJ42828.1"/>
    <property type="molecule type" value="Genomic_DNA"/>
</dbReference>
<dbReference type="RefSeq" id="XP_022577338.1">
    <property type="nucleotide sequence ID" value="XM_022725216.1"/>
</dbReference>
<reference evidence="3" key="1">
    <citation type="journal article" date="2017" name="Genome Biol.">
        <title>Comparative genomics reveals high biological diversity and specific adaptations in the industrially and medically important fungal genus Aspergillus.</title>
        <authorList>
            <person name="de Vries R.P."/>
            <person name="Riley R."/>
            <person name="Wiebenga A."/>
            <person name="Aguilar-Osorio G."/>
            <person name="Amillis S."/>
            <person name="Uchima C.A."/>
            <person name="Anderluh G."/>
            <person name="Asadollahi M."/>
            <person name="Askin M."/>
            <person name="Barry K."/>
            <person name="Battaglia E."/>
            <person name="Bayram O."/>
            <person name="Benocci T."/>
            <person name="Braus-Stromeyer S.A."/>
            <person name="Caldana C."/>
            <person name="Canovas D."/>
            <person name="Cerqueira G.C."/>
            <person name="Chen F."/>
            <person name="Chen W."/>
            <person name="Choi C."/>
            <person name="Clum A."/>
            <person name="Dos Santos R.A."/>
            <person name="Damasio A.R."/>
            <person name="Diallinas G."/>
            <person name="Emri T."/>
            <person name="Fekete E."/>
            <person name="Flipphi M."/>
            <person name="Freyberg S."/>
            <person name="Gallo A."/>
            <person name="Gournas C."/>
            <person name="Habgood R."/>
            <person name="Hainaut M."/>
            <person name="Harispe M.L."/>
            <person name="Henrissat B."/>
            <person name="Hilden K.S."/>
            <person name="Hope R."/>
            <person name="Hossain A."/>
            <person name="Karabika E."/>
            <person name="Karaffa L."/>
            <person name="Karanyi Z."/>
            <person name="Krasevec N."/>
            <person name="Kuo A."/>
            <person name="Kusch H."/>
            <person name="LaButti K."/>
            <person name="Lagendijk E.L."/>
            <person name="Lapidus A."/>
            <person name="Levasseur A."/>
            <person name="Lindquist E."/>
            <person name="Lipzen A."/>
            <person name="Logrieco A.F."/>
            <person name="MacCabe A."/>
            <person name="Maekelae M.R."/>
            <person name="Malavazi I."/>
            <person name="Melin P."/>
            <person name="Meyer V."/>
            <person name="Mielnichuk N."/>
            <person name="Miskei M."/>
            <person name="Molnar A.P."/>
            <person name="Mule G."/>
            <person name="Ngan C.Y."/>
            <person name="Orejas M."/>
            <person name="Orosz E."/>
            <person name="Ouedraogo J.P."/>
            <person name="Overkamp K.M."/>
            <person name="Park H.-S."/>
            <person name="Perrone G."/>
            <person name="Piumi F."/>
            <person name="Punt P.J."/>
            <person name="Ram A.F."/>
            <person name="Ramon A."/>
            <person name="Rauscher S."/>
            <person name="Record E."/>
            <person name="Riano-Pachon D.M."/>
            <person name="Robert V."/>
            <person name="Roehrig J."/>
            <person name="Ruller R."/>
            <person name="Salamov A."/>
            <person name="Salih N.S."/>
            <person name="Samson R.A."/>
            <person name="Sandor E."/>
            <person name="Sanguinetti M."/>
            <person name="Schuetze T."/>
            <person name="Sepcic K."/>
            <person name="Shelest E."/>
            <person name="Sherlock G."/>
            <person name="Sophianopoulou V."/>
            <person name="Squina F.M."/>
            <person name="Sun H."/>
            <person name="Susca A."/>
            <person name="Todd R.B."/>
            <person name="Tsang A."/>
            <person name="Unkles S.E."/>
            <person name="van de Wiele N."/>
            <person name="van Rossen-Uffink D."/>
            <person name="Oliveira J.V."/>
            <person name="Vesth T.C."/>
            <person name="Visser J."/>
            <person name="Yu J.-H."/>
            <person name="Zhou M."/>
            <person name="Andersen M.R."/>
            <person name="Archer D.B."/>
            <person name="Baker S.E."/>
            <person name="Benoit I."/>
            <person name="Brakhage A.A."/>
            <person name="Braus G.H."/>
            <person name="Fischer R."/>
            <person name="Frisvad J.C."/>
            <person name="Goldman G.H."/>
            <person name="Houbraken J."/>
            <person name="Oakley B."/>
            <person name="Pocsi I."/>
            <person name="Scazzocchio C."/>
            <person name="Seiboth B."/>
            <person name="vanKuyk P.A."/>
            <person name="Wortman J."/>
            <person name="Dyer P.S."/>
            <person name="Grigoriev I.V."/>
        </authorList>
    </citation>
    <scope>NUCLEOTIDE SEQUENCE [LARGE SCALE GENOMIC DNA]</scope>
    <source>
        <strain evidence="3">CBS 506.65</strain>
    </source>
</reference>
<dbReference type="Pfam" id="PF07883">
    <property type="entry name" value="Cupin_2"/>
    <property type="match status" value="1"/>
</dbReference>
<evidence type="ECO:0000313" key="3">
    <source>
        <dbReference type="Proteomes" id="UP000184188"/>
    </source>
</evidence>
<dbReference type="InterPro" id="IPR014710">
    <property type="entry name" value="RmlC-like_jellyroll"/>
</dbReference>
<protein>
    <recommendedName>
        <fullName evidence="1">Cupin type-2 domain-containing protein</fullName>
    </recommendedName>
</protein>
<dbReference type="InterPro" id="IPR047142">
    <property type="entry name" value="OryJ/VirC-like"/>
</dbReference>
<dbReference type="Gene3D" id="2.60.120.10">
    <property type="entry name" value="Jelly Rolls"/>
    <property type="match status" value="1"/>
</dbReference>
<organism evidence="2 3">
    <name type="scientific">Penicilliopsis zonata CBS 506.65</name>
    <dbReference type="NCBI Taxonomy" id="1073090"/>
    <lineage>
        <taxon>Eukaryota</taxon>
        <taxon>Fungi</taxon>
        <taxon>Dikarya</taxon>
        <taxon>Ascomycota</taxon>
        <taxon>Pezizomycotina</taxon>
        <taxon>Eurotiomycetes</taxon>
        <taxon>Eurotiomycetidae</taxon>
        <taxon>Eurotiales</taxon>
        <taxon>Aspergillaceae</taxon>
        <taxon>Penicilliopsis</taxon>
    </lineage>
</organism>
<keyword evidence="3" id="KW-1185">Reference proteome</keyword>
<sequence length="181" mass="19760">MALRPLTSYITSHNASGQAIIHSTVPAQWVRYDDDSLAFDVVYTTSSFPVDLNGEADIKAHDDLLSSGKLRLVQPGGTVCRIVDFAPGNKALIHRTKSLDYGVVLEGEVEMILDSGETVILGRGDVAVQRGTMHGWRNTSETEWLRMLFVLQDCRPVMAGGEVLGEDLAGSEIELSKKSEK</sequence>
<name>A0A1L9S6S3_9EURO</name>
<gene>
    <name evidence="2" type="ORF">ASPZODRAFT_146995</name>
</gene>
<dbReference type="AlphaFoldDB" id="A0A1L9S6S3"/>
<dbReference type="OrthoDB" id="5840532at2759"/>
<evidence type="ECO:0000313" key="2">
    <source>
        <dbReference type="EMBL" id="OJJ42828.1"/>
    </source>
</evidence>
<evidence type="ECO:0000259" key="1">
    <source>
        <dbReference type="Pfam" id="PF07883"/>
    </source>
</evidence>
<dbReference type="GeneID" id="34611681"/>